<accession>A0A6F8ZCM5</accession>
<proteinExistence type="predicted"/>
<keyword evidence="2" id="KW-0732">Signal</keyword>
<reference evidence="3 4" key="1">
    <citation type="submission" date="2020-02" db="EMBL/GenBank/DDBJ databases">
        <authorList>
            <person name="Hogendoorn C."/>
        </authorList>
    </citation>
    <scope>NUCLEOTIDE SEQUENCE [LARGE SCALE GENOMIC DNA]</scope>
    <source>
        <strain evidence="3">R501</strain>
    </source>
</reference>
<feature type="chain" id="PRO_5026160702" description="Cell wall-binding repeat-containing protein" evidence="2">
    <location>
        <begin position="29"/>
        <end position="392"/>
    </location>
</feature>
<evidence type="ECO:0000313" key="3">
    <source>
        <dbReference type="EMBL" id="CAB1127618.1"/>
    </source>
</evidence>
<dbReference type="AlphaFoldDB" id="A0A6F8ZCM5"/>
<dbReference type="InterPro" id="IPR007253">
    <property type="entry name" value="Cell_wall-bd_2"/>
</dbReference>
<feature type="region of interest" description="Disordered" evidence="1">
    <location>
        <begin position="358"/>
        <end position="392"/>
    </location>
</feature>
<name>A0A6F8ZCM5_9FIRM</name>
<evidence type="ECO:0000256" key="1">
    <source>
        <dbReference type="SAM" id="MobiDB-lite"/>
    </source>
</evidence>
<dbReference type="PANTHER" id="PTHR30032:SF1">
    <property type="entry name" value="N-ACETYLMURAMOYL-L-ALANINE AMIDASE LYTC"/>
    <property type="match status" value="1"/>
</dbReference>
<dbReference type="Pfam" id="PF04122">
    <property type="entry name" value="CW_binding_2"/>
    <property type="match status" value="3"/>
</dbReference>
<evidence type="ECO:0000313" key="4">
    <source>
        <dbReference type="Proteomes" id="UP000503399"/>
    </source>
</evidence>
<dbReference type="Proteomes" id="UP000503399">
    <property type="component" value="Chromosome"/>
</dbReference>
<dbReference type="PANTHER" id="PTHR30032">
    <property type="entry name" value="N-ACETYLMURAMOYL-L-ALANINE AMIDASE-RELATED"/>
    <property type="match status" value="1"/>
</dbReference>
<keyword evidence="4" id="KW-1185">Reference proteome</keyword>
<protein>
    <recommendedName>
        <fullName evidence="5">Cell wall-binding repeat-containing protein</fullName>
    </recommendedName>
</protein>
<gene>
    <name evidence="3" type="ORF">R50_0112</name>
</gene>
<feature type="signal peptide" evidence="2">
    <location>
        <begin position="1"/>
        <end position="28"/>
    </location>
</feature>
<dbReference type="EMBL" id="LR778114">
    <property type="protein sequence ID" value="CAB1127618.1"/>
    <property type="molecule type" value="Genomic_DNA"/>
</dbReference>
<evidence type="ECO:0000256" key="2">
    <source>
        <dbReference type="SAM" id="SignalP"/>
    </source>
</evidence>
<dbReference type="InterPro" id="IPR051922">
    <property type="entry name" value="Bact_Sporulation_Assoc"/>
</dbReference>
<sequence length="392" mass="39341">MRRTVHTPALSLAALSLLFWALPGPAAAAAARPAATGTGSTASGSTSTVTRVYGESRQQTALALALAEYPNGVPSHTAILAAGDPAHLVDALTAAPLAYRLQAPILLADNSRQLGSLTAGGLTTLGVDQVILIGAVANPVFRSSLPPGITVAAVYSGASRFATAAEVARALAALEGRPFRQLFLTAADQANLVDALSAAPAAAMTGSPILLLPNPQAGVSTVPASEAGFVYASQAVYQIGLMSRIQVDGLGSGSTIYRLGGSSRFATSLAIDQAFFPRPASVFIANGAQTHIVDALAAGPYAAALGAPILLVNNGIVTRSGSTYLQQLAHSAVSYVVLGGPASIPSTLTASLETGMDARRTASPPVPSSGMSSTGGGFSPGNPFGRHNGMGF</sequence>
<dbReference type="KEGG" id="hfv:R50_0112"/>
<dbReference type="Gene3D" id="3.40.50.12090">
    <property type="match status" value="1"/>
</dbReference>
<organism evidence="3 4">
    <name type="scientific">Candidatus Hydrogenisulfobacillus filiaventi</name>
    <dbReference type="NCBI Taxonomy" id="2707344"/>
    <lineage>
        <taxon>Bacteria</taxon>
        <taxon>Bacillati</taxon>
        <taxon>Bacillota</taxon>
        <taxon>Clostridia</taxon>
        <taxon>Eubacteriales</taxon>
        <taxon>Clostridiales Family XVII. Incertae Sedis</taxon>
        <taxon>Candidatus Hydrogenisulfobacillus</taxon>
    </lineage>
</organism>
<evidence type="ECO:0008006" key="5">
    <source>
        <dbReference type="Google" id="ProtNLM"/>
    </source>
</evidence>